<comment type="caution">
    <text evidence="6">The sequence shown here is derived from an EMBL/GenBank/DDBJ whole genome shotgun (WGS) entry which is preliminary data.</text>
</comment>
<comment type="pathway">
    <text evidence="5">Cell wall biogenesis; teichoic acid biosynthesis.</text>
</comment>
<evidence type="ECO:0000256" key="2">
    <source>
        <dbReference type="ARBA" id="ARBA00022679"/>
    </source>
</evidence>
<protein>
    <recommendedName>
        <fullName evidence="5">N-acetylglucosaminyldiphosphoundecaprenol N-acetyl-beta-D-mannosaminyltransferase</fullName>
        <ecNumber evidence="5">2.4.1.187</ecNumber>
    </recommendedName>
    <alternativeName>
        <fullName evidence="5">N-acetylmannosaminyltransferase</fullName>
    </alternativeName>
    <alternativeName>
        <fullName evidence="5">UDP-N-acetylmannosamine transferase</fullName>
    </alternativeName>
    <alternativeName>
        <fullName evidence="5">UDP-N-acetylmannosamine:N-acetylglucosaminyl pyrophosphorylundecaprenol N-acetylmannosaminyltransferase</fullName>
    </alternativeName>
</protein>
<dbReference type="NCBIfam" id="TIGR00696">
    <property type="entry name" value="wecG_tagA_cpsF"/>
    <property type="match status" value="1"/>
</dbReference>
<evidence type="ECO:0000256" key="5">
    <source>
        <dbReference type="HAMAP-Rule" id="MF_02070"/>
    </source>
</evidence>
<gene>
    <name evidence="6" type="ORF">NST17_17975</name>
</gene>
<proteinExistence type="inferred from homology"/>
<keyword evidence="7" id="KW-1185">Reference proteome</keyword>
<dbReference type="RefSeq" id="WP_251249309.1">
    <property type="nucleotide sequence ID" value="NZ_CP163266.1"/>
</dbReference>
<comment type="similarity">
    <text evidence="5">Belongs to the glycosyltransferase 26 family. TagA/TarA subfamily.</text>
</comment>
<dbReference type="CDD" id="cd06533">
    <property type="entry name" value="Glyco_transf_WecG_TagA"/>
    <property type="match status" value="1"/>
</dbReference>
<dbReference type="InterPro" id="IPR034714">
    <property type="entry name" value="TagA_TarA"/>
</dbReference>
<evidence type="ECO:0000313" key="6">
    <source>
        <dbReference type="EMBL" id="MEL3959045.1"/>
    </source>
</evidence>
<dbReference type="Pfam" id="PF03808">
    <property type="entry name" value="Glyco_tran_WecG"/>
    <property type="match status" value="1"/>
</dbReference>
<comment type="catalytic activity">
    <reaction evidence="5">
        <text>UDP-N-acetyl-alpha-D-mannosamine + N-acetyl-alpha-D-glucosaminyl-di-trans,octa-cis-undecaprenyl diphosphate = N-acetyl-beta-D-mannosaminyl-(1-&gt;4)-N-acetyl-alpha-D-glucosaminyl di-trans,octa-cis-undecaprenyl diphosphate + UDP + H(+)</text>
        <dbReference type="Rhea" id="RHEA:16053"/>
        <dbReference type="ChEBI" id="CHEBI:15378"/>
        <dbReference type="ChEBI" id="CHEBI:58223"/>
        <dbReference type="ChEBI" id="CHEBI:62959"/>
        <dbReference type="ChEBI" id="CHEBI:68623"/>
        <dbReference type="ChEBI" id="CHEBI:132210"/>
        <dbReference type="EC" id="2.4.1.187"/>
    </reaction>
</comment>
<dbReference type="Proteomes" id="UP001459714">
    <property type="component" value="Unassembled WGS sequence"/>
</dbReference>
<dbReference type="PANTHER" id="PTHR34136:SF1">
    <property type="entry name" value="UDP-N-ACETYL-D-MANNOSAMINURONIC ACID TRANSFERASE"/>
    <property type="match status" value="1"/>
</dbReference>
<name>A0ABU9K2S9_9BACI</name>
<dbReference type="HAMAP" id="MF_02070">
    <property type="entry name" value="TagA_TarA"/>
    <property type="match status" value="1"/>
</dbReference>
<keyword evidence="1 5" id="KW-0328">Glycosyltransferase</keyword>
<keyword evidence="2 5" id="KW-0808">Transferase</keyword>
<dbReference type="EMBL" id="JBBYAK010000001">
    <property type="protein sequence ID" value="MEL3959045.1"/>
    <property type="molecule type" value="Genomic_DNA"/>
</dbReference>
<accession>A0ABU9K2S9</accession>
<dbReference type="EC" id="2.4.1.187" evidence="5"/>
<evidence type="ECO:0000313" key="7">
    <source>
        <dbReference type="Proteomes" id="UP001459714"/>
    </source>
</evidence>
<organism evidence="6 7">
    <name type="scientific">Caldifermentibacillus hisashii</name>
    <dbReference type="NCBI Taxonomy" id="996558"/>
    <lineage>
        <taxon>Bacteria</taxon>
        <taxon>Bacillati</taxon>
        <taxon>Bacillota</taxon>
        <taxon>Bacilli</taxon>
        <taxon>Bacillales</taxon>
        <taxon>Bacillaceae</taxon>
        <taxon>Caldifermentibacillus</taxon>
    </lineage>
</organism>
<dbReference type="PANTHER" id="PTHR34136">
    <property type="match status" value="1"/>
</dbReference>
<sequence>MRTVTIMNVPFIHINQESFVKLLVERIEEKEKTFVVTANPEIVMKANEEPDFMQLIQQATYITADGIGIVKAAKLLNDPLPGRVTGYDTMMQLLKIANEKQYRVYLLGAKRETIEKTVAKLHHQFPNIQIVGYHDGYFDWENNMIAKEVAALKPDMTFVALGVPKQEKWIAENYHHFTHGLFMGIGGSFDVIAGTVKRAPEIWQKLNLEWFYRLINQPTRWRRMLALPRFAGKILLMKVKGASK</sequence>
<evidence type="ECO:0000256" key="3">
    <source>
        <dbReference type="ARBA" id="ARBA00022944"/>
    </source>
</evidence>
<evidence type="ECO:0000256" key="4">
    <source>
        <dbReference type="ARBA" id="ARBA00023316"/>
    </source>
</evidence>
<dbReference type="InterPro" id="IPR004629">
    <property type="entry name" value="WecG_TagA_CpsF"/>
</dbReference>
<keyword evidence="4 5" id="KW-0961">Cell wall biogenesis/degradation</keyword>
<keyword evidence="3 5" id="KW-0777">Teichoic acid biosynthesis</keyword>
<comment type="function">
    <text evidence="5">Catalyzes the conversion of GlcNAc-PP-undecaprenol into ManNAc-GlcNAc-PP-undecaprenol, the first committed lipid intermediate in the de novo synthesis of teichoic acid.</text>
</comment>
<reference evidence="6 7" key="1">
    <citation type="submission" date="2024-03" db="EMBL/GenBank/DDBJ databases">
        <title>Bacilli Hybrid Assemblies.</title>
        <authorList>
            <person name="Kovac J."/>
        </authorList>
    </citation>
    <scope>NUCLEOTIDE SEQUENCE [LARGE SCALE GENOMIC DNA]</scope>
    <source>
        <strain evidence="6 7">FSL M8-0022</strain>
    </source>
</reference>
<evidence type="ECO:0000256" key="1">
    <source>
        <dbReference type="ARBA" id="ARBA00022676"/>
    </source>
</evidence>